<evidence type="ECO:0000313" key="1">
    <source>
        <dbReference type="EMBL" id="JAH63847.1"/>
    </source>
</evidence>
<reference evidence="1" key="2">
    <citation type="journal article" date="2015" name="Fish Shellfish Immunol.">
        <title>Early steps in the European eel (Anguilla anguilla)-Vibrio vulnificus interaction in the gills: Role of the RtxA13 toxin.</title>
        <authorList>
            <person name="Callol A."/>
            <person name="Pajuelo D."/>
            <person name="Ebbesson L."/>
            <person name="Teles M."/>
            <person name="MacKenzie S."/>
            <person name="Amaro C."/>
        </authorList>
    </citation>
    <scope>NUCLEOTIDE SEQUENCE</scope>
</reference>
<name>A0A0E9UDK3_ANGAN</name>
<proteinExistence type="predicted"/>
<protein>
    <submittedName>
        <fullName evidence="1">Uncharacterized protein</fullName>
    </submittedName>
</protein>
<accession>A0A0E9UDK3</accession>
<sequence length="9" mass="944">MNTAVKPSP</sequence>
<organism evidence="1">
    <name type="scientific">Anguilla anguilla</name>
    <name type="common">European freshwater eel</name>
    <name type="synonym">Muraena anguilla</name>
    <dbReference type="NCBI Taxonomy" id="7936"/>
    <lineage>
        <taxon>Eukaryota</taxon>
        <taxon>Metazoa</taxon>
        <taxon>Chordata</taxon>
        <taxon>Craniata</taxon>
        <taxon>Vertebrata</taxon>
        <taxon>Euteleostomi</taxon>
        <taxon>Actinopterygii</taxon>
        <taxon>Neopterygii</taxon>
        <taxon>Teleostei</taxon>
        <taxon>Anguilliformes</taxon>
        <taxon>Anguillidae</taxon>
        <taxon>Anguilla</taxon>
    </lineage>
</organism>
<dbReference type="EMBL" id="GBXM01044730">
    <property type="protein sequence ID" value="JAH63847.1"/>
    <property type="molecule type" value="Transcribed_RNA"/>
</dbReference>
<reference evidence="1" key="1">
    <citation type="submission" date="2014-11" db="EMBL/GenBank/DDBJ databases">
        <authorList>
            <person name="Amaro Gonzalez C."/>
        </authorList>
    </citation>
    <scope>NUCLEOTIDE SEQUENCE</scope>
</reference>